<dbReference type="AlphaFoldDB" id="A0AAV6VXV9"/>
<evidence type="ECO:0000256" key="4">
    <source>
        <dbReference type="ARBA" id="ARBA00022833"/>
    </source>
</evidence>
<dbReference type="SUPFAM" id="SSF53098">
    <property type="entry name" value="Ribonuclease H-like"/>
    <property type="match status" value="1"/>
</dbReference>
<proteinExistence type="predicted"/>
<reference evidence="6 7" key="1">
    <citation type="journal article" date="2022" name="Nat. Ecol. Evol.">
        <title>A masculinizing supergene underlies an exaggerated male reproductive morph in a spider.</title>
        <authorList>
            <person name="Hendrickx F."/>
            <person name="De Corte Z."/>
            <person name="Sonet G."/>
            <person name="Van Belleghem S.M."/>
            <person name="Kostlbacher S."/>
            <person name="Vangestel C."/>
        </authorList>
    </citation>
    <scope>NUCLEOTIDE SEQUENCE [LARGE SCALE GENOMIC DNA]</scope>
    <source>
        <strain evidence="6">W744_W776</strain>
    </source>
</reference>
<evidence type="ECO:0000313" key="7">
    <source>
        <dbReference type="Proteomes" id="UP000827092"/>
    </source>
</evidence>
<dbReference type="GO" id="GO:0005634">
    <property type="term" value="C:nucleus"/>
    <property type="evidence" value="ECO:0007669"/>
    <property type="project" value="UniProtKB-SubCell"/>
</dbReference>
<organism evidence="6 7">
    <name type="scientific">Oedothorax gibbosus</name>
    <dbReference type="NCBI Taxonomy" id="931172"/>
    <lineage>
        <taxon>Eukaryota</taxon>
        <taxon>Metazoa</taxon>
        <taxon>Ecdysozoa</taxon>
        <taxon>Arthropoda</taxon>
        <taxon>Chelicerata</taxon>
        <taxon>Arachnida</taxon>
        <taxon>Araneae</taxon>
        <taxon>Araneomorphae</taxon>
        <taxon>Entelegynae</taxon>
        <taxon>Araneoidea</taxon>
        <taxon>Linyphiidae</taxon>
        <taxon>Erigoninae</taxon>
        <taxon>Oedothorax</taxon>
    </lineage>
</organism>
<dbReference type="GO" id="GO:0008270">
    <property type="term" value="F:zinc ion binding"/>
    <property type="evidence" value="ECO:0007669"/>
    <property type="project" value="UniProtKB-KW"/>
</dbReference>
<evidence type="ECO:0000256" key="3">
    <source>
        <dbReference type="ARBA" id="ARBA00022771"/>
    </source>
</evidence>
<dbReference type="PANTHER" id="PTHR46481:SF10">
    <property type="entry name" value="ZINC FINGER BED DOMAIN-CONTAINING PROTEIN 39"/>
    <property type="match status" value="1"/>
</dbReference>
<evidence type="ECO:0000256" key="1">
    <source>
        <dbReference type="ARBA" id="ARBA00004123"/>
    </source>
</evidence>
<keyword evidence="5" id="KW-0539">Nucleus</keyword>
<keyword evidence="2" id="KW-0479">Metal-binding</keyword>
<evidence type="ECO:0000256" key="2">
    <source>
        <dbReference type="ARBA" id="ARBA00022723"/>
    </source>
</evidence>
<dbReference type="InterPro" id="IPR012337">
    <property type="entry name" value="RNaseH-like_sf"/>
</dbReference>
<dbReference type="InterPro" id="IPR052035">
    <property type="entry name" value="ZnF_BED_domain_contain"/>
</dbReference>
<dbReference type="EMBL" id="JAFNEN010000005">
    <property type="protein sequence ID" value="KAG8201442.1"/>
    <property type="molecule type" value="Genomic_DNA"/>
</dbReference>
<evidence type="ECO:0000256" key="5">
    <source>
        <dbReference type="ARBA" id="ARBA00023242"/>
    </source>
</evidence>
<dbReference type="PANTHER" id="PTHR46481">
    <property type="entry name" value="ZINC FINGER BED DOMAIN-CONTAINING PROTEIN 4"/>
    <property type="match status" value="1"/>
</dbReference>
<keyword evidence="3" id="KW-0863">Zinc-finger</keyword>
<comment type="caution">
    <text evidence="6">The sequence shown here is derived from an EMBL/GenBank/DDBJ whole genome shotgun (WGS) entry which is preliminary data.</text>
</comment>
<evidence type="ECO:0000313" key="6">
    <source>
        <dbReference type="EMBL" id="KAG8201442.1"/>
    </source>
</evidence>
<keyword evidence="4" id="KW-0862">Zinc</keyword>
<keyword evidence="7" id="KW-1185">Reference proteome</keyword>
<dbReference type="Proteomes" id="UP000827092">
    <property type="component" value="Unassembled WGS sequence"/>
</dbReference>
<gene>
    <name evidence="6" type="ORF">JTE90_024312</name>
</gene>
<protein>
    <submittedName>
        <fullName evidence="6">Uncharacterized protein</fullName>
    </submittedName>
</protein>
<sequence length="128" mass="14125">MDGGSNVQAMVDILVGPKKFVYCFAHLLNLIITDGLTDANNKRLAEVLTAVKAIVTFARQSHVFMEKLREKQESAGVVESNVMLLVQSVPTRWNSTYAMLCRFVAMSPLVAAVVANPLIKKLTCNDKR</sequence>
<comment type="subcellular location">
    <subcellularLocation>
        <location evidence="1">Nucleus</location>
    </subcellularLocation>
</comment>
<accession>A0AAV6VXV9</accession>
<name>A0AAV6VXV9_9ARAC</name>